<accession>A0ABM8YKC6</accession>
<proteinExistence type="predicted"/>
<dbReference type="RefSeq" id="WP_230500327.1">
    <property type="nucleotide sequence ID" value="NZ_CAKJTJ010000004.1"/>
</dbReference>
<dbReference type="Gene3D" id="2.40.50.140">
    <property type="entry name" value="Nucleic acid-binding proteins"/>
    <property type="match status" value="1"/>
</dbReference>
<dbReference type="Proteomes" id="UP000789833">
    <property type="component" value="Unassembled WGS sequence"/>
</dbReference>
<organism evidence="2 3">
    <name type="scientific">Sutcliffiella rhizosphaerae</name>
    <dbReference type="NCBI Taxonomy" id="2880967"/>
    <lineage>
        <taxon>Bacteria</taxon>
        <taxon>Bacillati</taxon>
        <taxon>Bacillota</taxon>
        <taxon>Bacilli</taxon>
        <taxon>Bacillales</taxon>
        <taxon>Bacillaceae</taxon>
        <taxon>Sutcliffiella</taxon>
    </lineage>
</organism>
<keyword evidence="1" id="KW-1133">Transmembrane helix</keyword>
<keyword evidence="1" id="KW-0472">Membrane</keyword>
<dbReference type="Pfam" id="PF11518">
    <property type="entry name" value="DUF3221"/>
    <property type="match status" value="1"/>
</dbReference>
<keyword evidence="3" id="KW-1185">Reference proteome</keyword>
<protein>
    <recommendedName>
        <fullName evidence="4">DUF3221 domain-containing protein</fullName>
    </recommendedName>
</protein>
<reference evidence="2 3" key="1">
    <citation type="submission" date="2021-10" db="EMBL/GenBank/DDBJ databases">
        <authorList>
            <person name="Criscuolo A."/>
        </authorList>
    </citation>
    <scope>NUCLEOTIDE SEQUENCE [LARGE SCALE GENOMIC DNA]</scope>
    <source>
        <strain evidence="3">CIP 111883</strain>
    </source>
</reference>
<keyword evidence="1" id="KW-0812">Transmembrane</keyword>
<name>A0ABM8YKC6_9BACI</name>
<dbReference type="EMBL" id="CAKJTJ010000004">
    <property type="protein sequence ID" value="CAG9620400.1"/>
    <property type="molecule type" value="Genomic_DNA"/>
</dbReference>
<dbReference type="InterPro" id="IPR012340">
    <property type="entry name" value="NA-bd_OB-fold"/>
</dbReference>
<evidence type="ECO:0000256" key="1">
    <source>
        <dbReference type="SAM" id="Phobius"/>
    </source>
</evidence>
<evidence type="ECO:0000313" key="3">
    <source>
        <dbReference type="Proteomes" id="UP000789833"/>
    </source>
</evidence>
<evidence type="ECO:0000313" key="2">
    <source>
        <dbReference type="EMBL" id="CAG9620400.1"/>
    </source>
</evidence>
<gene>
    <name evidence="2" type="ORF">BACCIP111883_01168</name>
</gene>
<comment type="caution">
    <text evidence="2">The sequence shown here is derived from an EMBL/GenBank/DDBJ whole genome shotgun (WGS) entry which is preliminary data.</text>
</comment>
<feature type="transmembrane region" description="Helical" evidence="1">
    <location>
        <begin position="6"/>
        <end position="25"/>
    </location>
</feature>
<dbReference type="InterPro" id="IPR021598">
    <property type="entry name" value="DUF3221"/>
</dbReference>
<evidence type="ECO:0008006" key="4">
    <source>
        <dbReference type="Google" id="ProtNLM"/>
    </source>
</evidence>
<sequence>MKKFSVFLPIILSITFIIGCSNVIGNSESKKGFLLEVNEDQVLFVEGIESNEYEEIKDLSLVELLKLEEVPNLFYLTYNDTANLTKGDNIEVWIKKEVETSLPAMAVAKKINRIE</sequence>
<dbReference type="PROSITE" id="PS51257">
    <property type="entry name" value="PROKAR_LIPOPROTEIN"/>
    <property type="match status" value="1"/>
</dbReference>